<evidence type="ECO:0000313" key="2">
    <source>
        <dbReference type="EMBL" id="HIZ35409.1"/>
    </source>
</evidence>
<feature type="domain" description="DJ-1/PfpI" evidence="1">
    <location>
        <begin position="8"/>
        <end position="176"/>
    </location>
</feature>
<dbReference type="PANTHER" id="PTHR43130:SF3">
    <property type="entry name" value="HTH-TYPE TRANSCRIPTIONAL REGULATOR RV1931C"/>
    <property type="match status" value="1"/>
</dbReference>
<dbReference type="InterPro" id="IPR052158">
    <property type="entry name" value="INH-QAR"/>
</dbReference>
<reference evidence="2" key="2">
    <citation type="submission" date="2021-04" db="EMBL/GenBank/DDBJ databases">
        <authorList>
            <person name="Gilroy R."/>
        </authorList>
    </citation>
    <scope>NUCLEOTIDE SEQUENCE</scope>
    <source>
        <strain evidence="2">ChiGjej4B4-7305</strain>
    </source>
</reference>
<gene>
    <name evidence="2" type="ORF">H9815_06500</name>
</gene>
<protein>
    <submittedName>
        <fullName evidence="2">DJ-1/PfpI family protein</fullName>
    </submittedName>
</protein>
<reference evidence="2" key="1">
    <citation type="journal article" date="2021" name="PeerJ">
        <title>Extensive microbial diversity within the chicken gut microbiome revealed by metagenomics and culture.</title>
        <authorList>
            <person name="Gilroy R."/>
            <person name="Ravi A."/>
            <person name="Getino M."/>
            <person name="Pursley I."/>
            <person name="Horton D.L."/>
            <person name="Alikhan N.F."/>
            <person name="Baker D."/>
            <person name="Gharbi K."/>
            <person name="Hall N."/>
            <person name="Watson M."/>
            <person name="Adriaenssens E.M."/>
            <person name="Foster-Nyarko E."/>
            <person name="Jarju S."/>
            <person name="Secka A."/>
            <person name="Antonio M."/>
            <person name="Oren A."/>
            <person name="Chaudhuri R.R."/>
            <person name="La Ragione R."/>
            <person name="Hildebrand F."/>
            <person name="Pallen M.J."/>
        </authorList>
    </citation>
    <scope>NUCLEOTIDE SEQUENCE</scope>
    <source>
        <strain evidence="2">ChiGjej4B4-7305</strain>
    </source>
</reference>
<dbReference type="PANTHER" id="PTHR43130">
    <property type="entry name" value="ARAC-FAMILY TRANSCRIPTIONAL REGULATOR"/>
    <property type="match status" value="1"/>
</dbReference>
<comment type="caution">
    <text evidence="2">The sequence shown here is derived from an EMBL/GenBank/DDBJ whole genome shotgun (WGS) entry which is preliminary data.</text>
</comment>
<dbReference type="GO" id="GO:0006355">
    <property type="term" value="P:regulation of DNA-templated transcription"/>
    <property type="evidence" value="ECO:0007669"/>
    <property type="project" value="TreeGrafter"/>
</dbReference>
<dbReference type="InterPro" id="IPR002818">
    <property type="entry name" value="DJ-1/PfpI"/>
</dbReference>
<evidence type="ECO:0000313" key="3">
    <source>
        <dbReference type="Proteomes" id="UP000824037"/>
    </source>
</evidence>
<dbReference type="Pfam" id="PF01965">
    <property type="entry name" value="DJ-1_PfpI"/>
    <property type="match status" value="1"/>
</dbReference>
<sequence>MGTHSPVRVGIVLFDGADELSVVGPHAVLSSWARSTSPRTDVLLLSRDGEPVRSDAGLDLVPTAPAGELEHLHVLIHPGGSGARRLTRDPQYLGWLRRVRARTPVLVALGTGSLPLAAAGLLVGRAVTVHPDLAGELLSVEPTVLLDTAASTVDDGDLVTSAAGGHAVDLALHLVERLDSAQACVRVRRQLHFEPTEEPPRHG</sequence>
<proteinExistence type="predicted"/>
<dbReference type="Gene3D" id="3.40.50.880">
    <property type="match status" value="1"/>
</dbReference>
<evidence type="ECO:0000259" key="1">
    <source>
        <dbReference type="Pfam" id="PF01965"/>
    </source>
</evidence>
<dbReference type="EMBL" id="DXBY01000109">
    <property type="protein sequence ID" value="HIZ35409.1"/>
    <property type="molecule type" value="Genomic_DNA"/>
</dbReference>
<dbReference type="Proteomes" id="UP000824037">
    <property type="component" value="Unassembled WGS sequence"/>
</dbReference>
<dbReference type="AlphaFoldDB" id="A0A9D2J4J7"/>
<dbReference type="SUPFAM" id="SSF52317">
    <property type="entry name" value="Class I glutamine amidotransferase-like"/>
    <property type="match status" value="1"/>
</dbReference>
<organism evidence="2 3">
    <name type="scientific">Candidatus Ruania gallistercoris</name>
    <dbReference type="NCBI Taxonomy" id="2838746"/>
    <lineage>
        <taxon>Bacteria</taxon>
        <taxon>Bacillati</taxon>
        <taxon>Actinomycetota</taxon>
        <taxon>Actinomycetes</taxon>
        <taxon>Micrococcales</taxon>
        <taxon>Ruaniaceae</taxon>
        <taxon>Ruania</taxon>
    </lineage>
</organism>
<accession>A0A9D2J4J7</accession>
<name>A0A9D2J4J7_9MICO</name>
<dbReference type="InterPro" id="IPR029062">
    <property type="entry name" value="Class_I_gatase-like"/>
</dbReference>